<dbReference type="InterPro" id="IPR001387">
    <property type="entry name" value="Cro/C1-type_HTH"/>
</dbReference>
<dbReference type="CDD" id="cd00093">
    <property type="entry name" value="HTH_XRE"/>
    <property type="match status" value="1"/>
</dbReference>
<proteinExistence type="predicted"/>
<dbReference type="Proteomes" id="UP001596542">
    <property type="component" value="Unassembled WGS sequence"/>
</dbReference>
<comment type="caution">
    <text evidence="1">The sequence shown here is derived from an EMBL/GenBank/DDBJ whole genome shotgun (WGS) entry which is preliminary data.</text>
</comment>
<accession>A0ABW2IFG6</accession>
<gene>
    <name evidence="1" type="ORF">ACFQPC_15895</name>
</gene>
<sequence length="441" mass="50965">MKVKKEIYLWGYPSVESLIFGFIKASQLVPKESKLYTDVKQLRDGKRRLFDLSHLDDSVTAKTQGLPDVLKELEEKLGEQWTSPEIASSIRERLAKIMADYVELYVLGISAAVLKKTQVVSNLRCFYFAQRIAVTLAWLEQRWGIGFLRKFVDDPAKPNLVGRCLRWIRRLEKLDIQNAAKRVGISEFDEFGKKMYRWESGKHAPRRDSYPEIREAYGLEGNPLYGLWFWIAIVLDNCDSEFKKEIAAGVGKGYDKDSARATFIDMSNQAILDTEVPPSYLILNELLCTQAARKDGDYELALKSLQEFEDIVDAYDGRGKYHLYSFQARMAVFTGKPKIARDLFIKAIELARYSEYTATEKFLRAFAALCAYEEFVVPLKDVTDKQWLFGMHPAQKKQADIWLDETEEIVTTRKRAFDYIRYFPPQSFFGKQRVITATQNL</sequence>
<protein>
    <recommendedName>
        <fullName evidence="3">Tetratricopeptide repeat protein</fullName>
    </recommendedName>
</protein>
<evidence type="ECO:0008006" key="3">
    <source>
        <dbReference type="Google" id="ProtNLM"/>
    </source>
</evidence>
<dbReference type="EMBL" id="JBHTBU010000002">
    <property type="protein sequence ID" value="MFC7289530.1"/>
    <property type="molecule type" value="Genomic_DNA"/>
</dbReference>
<dbReference type="RefSeq" id="WP_382272816.1">
    <property type="nucleotide sequence ID" value="NZ_JBHTBU010000002.1"/>
</dbReference>
<keyword evidence="2" id="KW-1185">Reference proteome</keyword>
<evidence type="ECO:0000313" key="2">
    <source>
        <dbReference type="Proteomes" id="UP001596542"/>
    </source>
</evidence>
<reference evidence="2" key="1">
    <citation type="journal article" date="2019" name="Int. J. Syst. Evol. Microbiol.">
        <title>The Global Catalogue of Microorganisms (GCM) 10K type strain sequencing project: providing services to taxonomists for standard genome sequencing and annotation.</title>
        <authorList>
            <consortium name="The Broad Institute Genomics Platform"/>
            <consortium name="The Broad Institute Genome Sequencing Center for Infectious Disease"/>
            <person name="Wu L."/>
            <person name="Ma J."/>
        </authorList>
    </citation>
    <scope>NUCLEOTIDE SEQUENCE [LARGE SCALE GENOMIC DNA]</scope>
    <source>
        <strain evidence="2">KACC 12508</strain>
    </source>
</reference>
<evidence type="ECO:0000313" key="1">
    <source>
        <dbReference type="EMBL" id="MFC7289530.1"/>
    </source>
</evidence>
<organism evidence="1 2">
    <name type="scientific">Herminiimonas glaciei</name>
    <dbReference type="NCBI Taxonomy" id="523788"/>
    <lineage>
        <taxon>Bacteria</taxon>
        <taxon>Pseudomonadati</taxon>
        <taxon>Pseudomonadota</taxon>
        <taxon>Betaproteobacteria</taxon>
        <taxon>Burkholderiales</taxon>
        <taxon>Oxalobacteraceae</taxon>
        <taxon>Herminiimonas</taxon>
    </lineage>
</organism>
<name>A0ABW2IFG6_9BURK</name>